<evidence type="ECO:0000313" key="2">
    <source>
        <dbReference type="MGI" id="MGI:3651363"/>
    </source>
</evidence>
<dbReference type="AGR" id="MGI:3651363"/>
<reference evidence="1" key="1">
    <citation type="journal article" date="2003" name="PLoS Biol.">
        <title>Transcriptome analysis of mouse stem cells and early embryos.</title>
        <authorList>
            <person name="Sharov A.A."/>
            <person name="Piao Y."/>
            <person name="Matoba R."/>
            <person name="Dudekula D.B."/>
            <person name="Qian Y."/>
            <person name="VanBuren V."/>
            <person name="Falco G."/>
            <person name="Martin P.R."/>
            <person name="Stagg C.A."/>
            <person name="Bassey U.C."/>
            <person name="Wang Y."/>
            <person name="Carter M.G."/>
            <person name="Hamatani T."/>
            <person name="Aiba K."/>
            <person name="Akutsu H."/>
            <person name="Sharova L."/>
            <person name="Tanaka T.S."/>
            <person name="Kimber W.L."/>
            <person name="Yoshikawa T."/>
            <person name="Jaradat S.A."/>
            <person name="Pantano S."/>
            <person name="Nagaraja R."/>
            <person name="Boheler K.R."/>
            <person name="Taub D."/>
            <person name="Hodes R.J."/>
            <person name="Longo D.L."/>
            <person name="Schlessinger D."/>
            <person name="Keller J."/>
            <person name="Klotz E."/>
            <person name="Kelsoe G."/>
            <person name="Umezawa A."/>
            <person name="Vescovi A.L."/>
            <person name="Rossant J."/>
            <person name="Kunath T."/>
            <person name="Hogan B.L.M."/>
            <person name="Curci A."/>
            <person name="D'Urso M."/>
            <person name="Kelso J."/>
            <person name="Hide W."/>
            <person name="Ko M.S.H."/>
        </authorList>
    </citation>
    <scope>NUCLEOTIDE SEQUENCE</scope>
    <source>
        <strain evidence="1">C57BL/6</strain>
    </source>
</reference>
<organism evidence="1">
    <name type="scientific">Mus musculus</name>
    <name type="common">Mouse</name>
    <dbReference type="NCBI Taxonomy" id="10090"/>
    <lineage>
        <taxon>Eukaryota</taxon>
        <taxon>Metazoa</taxon>
        <taxon>Chordata</taxon>
        <taxon>Craniata</taxon>
        <taxon>Vertebrata</taxon>
        <taxon>Euteleostomi</taxon>
        <taxon>Mammalia</taxon>
        <taxon>Eutheria</taxon>
        <taxon>Euarchontoglires</taxon>
        <taxon>Glires</taxon>
        <taxon>Rodentia</taxon>
        <taxon>Myomorpha</taxon>
        <taxon>Muroidea</taxon>
        <taxon>Muridae</taxon>
        <taxon>Murinae</taxon>
        <taxon>Mus</taxon>
        <taxon>Mus</taxon>
    </lineage>
</organism>
<name>Q6R5H0_MOUSE</name>
<evidence type="ECO:0000313" key="1">
    <source>
        <dbReference type="EMBL" id="AAR87783.1"/>
    </source>
</evidence>
<proteinExistence type="evidence at transcript level"/>
<gene>
    <name evidence="2" type="primary">Gm12511</name>
    <name evidence="2" type="synonym">OTTMUSG00000007234</name>
</gene>
<accession>Q6R5H0</accession>
<sequence>MPLIPILRRKRQTYLCKFKASLVSRARFRIGDQQPKVTSLRPGQISENPSQNTVMKAQGWIWKPVVGIFLVMPERLGQASVPLTRIIHDPKQNEPESC</sequence>
<dbReference type="AlphaFoldDB" id="Q6R5H0"/>
<dbReference type="EMBL" id="AY512912">
    <property type="protein sequence ID" value="AAR87783.1"/>
    <property type="molecule type" value="mRNA"/>
</dbReference>
<protein>
    <submittedName>
        <fullName evidence="1">Uncharacterized protein</fullName>
    </submittedName>
</protein>
<dbReference type="MGI" id="MGI:3651363">
    <property type="gene designation" value="Gm12511"/>
</dbReference>